<dbReference type="AlphaFoldDB" id="A0A814J1Z0"/>
<organism evidence="1 2">
    <name type="scientific">Brachionus calyciflorus</name>
    <dbReference type="NCBI Taxonomy" id="104777"/>
    <lineage>
        <taxon>Eukaryota</taxon>
        <taxon>Metazoa</taxon>
        <taxon>Spiralia</taxon>
        <taxon>Gnathifera</taxon>
        <taxon>Rotifera</taxon>
        <taxon>Eurotatoria</taxon>
        <taxon>Monogononta</taxon>
        <taxon>Pseudotrocha</taxon>
        <taxon>Ploima</taxon>
        <taxon>Brachionidae</taxon>
        <taxon>Brachionus</taxon>
    </lineage>
</organism>
<evidence type="ECO:0000313" key="1">
    <source>
        <dbReference type="EMBL" id="CAF1032247.1"/>
    </source>
</evidence>
<dbReference type="OrthoDB" id="5953030at2759"/>
<dbReference type="Proteomes" id="UP000663879">
    <property type="component" value="Unassembled WGS sequence"/>
</dbReference>
<reference evidence="1" key="1">
    <citation type="submission" date="2021-02" db="EMBL/GenBank/DDBJ databases">
        <authorList>
            <person name="Nowell W R."/>
        </authorList>
    </citation>
    <scope>NUCLEOTIDE SEQUENCE</scope>
    <source>
        <strain evidence="1">Ploen Becks lab</strain>
    </source>
</reference>
<gene>
    <name evidence="1" type="ORF">OXX778_LOCUS17926</name>
</gene>
<evidence type="ECO:0000313" key="2">
    <source>
        <dbReference type="Proteomes" id="UP000663879"/>
    </source>
</evidence>
<accession>A0A814J1Z0</accession>
<name>A0A814J1Z0_9BILA</name>
<evidence type="ECO:0008006" key="3">
    <source>
        <dbReference type="Google" id="ProtNLM"/>
    </source>
</evidence>
<sequence length="158" mass="18758">MMSKLQKLIDLFLHNGDFVDETNSIECPFSDHNFVIAKLSIKKQSAIRKKIICRNLCFENLTRISSLVDEIEQKELKNFNTIDEKWCYVRDRFLSIVNEVAPLREKCSNQFPWYDDDLIIVKHSRDTAYKKFKRSLQDEDKEIFKILDANLNISMMEN</sequence>
<dbReference type="EMBL" id="CAJNOC010004745">
    <property type="protein sequence ID" value="CAF1032247.1"/>
    <property type="molecule type" value="Genomic_DNA"/>
</dbReference>
<comment type="caution">
    <text evidence="1">The sequence shown here is derived from an EMBL/GenBank/DDBJ whole genome shotgun (WGS) entry which is preliminary data.</text>
</comment>
<proteinExistence type="predicted"/>
<keyword evidence="2" id="KW-1185">Reference proteome</keyword>
<protein>
    <recommendedName>
        <fullName evidence="3">Endonuclease/exonuclease/phosphatase domain-containing protein</fullName>
    </recommendedName>
</protein>